<organism evidence="2 3">
    <name type="scientific">Riccia fluitans</name>
    <dbReference type="NCBI Taxonomy" id="41844"/>
    <lineage>
        <taxon>Eukaryota</taxon>
        <taxon>Viridiplantae</taxon>
        <taxon>Streptophyta</taxon>
        <taxon>Embryophyta</taxon>
        <taxon>Marchantiophyta</taxon>
        <taxon>Marchantiopsida</taxon>
        <taxon>Marchantiidae</taxon>
        <taxon>Marchantiales</taxon>
        <taxon>Ricciaceae</taxon>
        <taxon>Riccia</taxon>
    </lineage>
</organism>
<keyword evidence="3" id="KW-1185">Reference proteome</keyword>
<dbReference type="AlphaFoldDB" id="A0ABD1Y3L3"/>
<dbReference type="EMBL" id="JBHFFA010000006">
    <property type="protein sequence ID" value="KAL2620994.1"/>
    <property type="molecule type" value="Genomic_DNA"/>
</dbReference>
<evidence type="ECO:0000256" key="1">
    <source>
        <dbReference type="SAM" id="MobiDB-lite"/>
    </source>
</evidence>
<feature type="region of interest" description="Disordered" evidence="1">
    <location>
        <begin position="1"/>
        <end position="36"/>
    </location>
</feature>
<protein>
    <submittedName>
        <fullName evidence="2">Uncharacterized protein</fullName>
    </submittedName>
</protein>
<evidence type="ECO:0000313" key="3">
    <source>
        <dbReference type="Proteomes" id="UP001605036"/>
    </source>
</evidence>
<evidence type="ECO:0000313" key="2">
    <source>
        <dbReference type="EMBL" id="KAL2620994.1"/>
    </source>
</evidence>
<name>A0ABD1Y3L3_9MARC</name>
<gene>
    <name evidence="2" type="ORF">R1flu_001199</name>
</gene>
<proteinExistence type="predicted"/>
<dbReference type="Proteomes" id="UP001605036">
    <property type="component" value="Unassembled WGS sequence"/>
</dbReference>
<accession>A0ABD1Y3L3</accession>
<feature type="compositionally biased region" description="Basic and acidic residues" evidence="1">
    <location>
        <begin position="1"/>
        <end position="19"/>
    </location>
</feature>
<reference evidence="2 3" key="1">
    <citation type="submission" date="2024-09" db="EMBL/GenBank/DDBJ databases">
        <title>Chromosome-scale assembly of Riccia fluitans.</title>
        <authorList>
            <person name="Paukszto L."/>
            <person name="Sawicki J."/>
            <person name="Karawczyk K."/>
            <person name="Piernik-Szablinska J."/>
            <person name="Szczecinska M."/>
            <person name="Mazdziarz M."/>
        </authorList>
    </citation>
    <scope>NUCLEOTIDE SEQUENCE [LARGE SCALE GENOMIC DNA]</scope>
    <source>
        <strain evidence="2">Rf_01</strain>
        <tissue evidence="2">Aerial parts of the thallus</tissue>
    </source>
</reference>
<sequence>MGSKQRDPDDPHKQRDRDNPYNYVSVPDPRPILASDALPDSRTRTIEEYLVEEPNEYGGRTTRKDVYQKAGYEMSLFSYTIVVYDNHKNWVSRAVYDHQDRLQQMTTSSRYT</sequence>
<comment type="caution">
    <text evidence="2">The sequence shown here is derived from an EMBL/GenBank/DDBJ whole genome shotgun (WGS) entry which is preliminary data.</text>
</comment>